<feature type="domain" description="Methyltransferase type 11" evidence="1">
    <location>
        <begin position="101"/>
        <end position="204"/>
    </location>
</feature>
<dbReference type="Pfam" id="PF08241">
    <property type="entry name" value="Methyltransf_11"/>
    <property type="match status" value="1"/>
</dbReference>
<dbReference type="PANTHER" id="PTHR45036:SF1">
    <property type="entry name" value="METHYLTRANSFERASE LIKE 7A"/>
    <property type="match status" value="1"/>
</dbReference>
<dbReference type="STRING" id="2512241.A0A553HR32"/>
<comment type="caution">
    <text evidence="2">The sequence shown here is derived from an EMBL/GenBank/DDBJ whole genome shotgun (WGS) entry which is preliminary data.</text>
</comment>
<dbReference type="CDD" id="cd02440">
    <property type="entry name" value="AdoMet_MTases"/>
    <property type="match status" value="1"/>
</dbReference>
<dbReference type="SUPFAM" id="SSF53335">
    <property type="entry name" value="S-adenosyl-L-methionine-dependent methyltransferases"/>
    <property type="match status" value="1"/>
</dbReference>
<keyword evidence="3" id="KW-1185">Reference proteome</keyword>
<dbReference type="Gene3D" id="3.40.50.150">
    <property type="entry name" value="Vaccinia Virus protein VP39"/>
    <property type="match status" value="1"/>
</dbReference>
<evidence type="ECO:0000313" key="3">
    <source>
        <dbReference type="Proteomes" id="UP000319160"/>
    </source>
</evidence>
<name>A0A553HR32_9PEZI</name>
<proteinExistence type="predicted"/>
<organism evidence="2 3">
    <name type="scientific">Xylaria flabelliformis</name>
    <dbReference type="NCBI Taxonomy" id="2512241"/>
    <lineage>
        <taxon>Eukaryota</taxon>
        <taxon>Fungi</taxon>
        <taxon>Dikarya</taxon>
        <taxon>Ascomycota</taxon>
        <taxon>Pezizomycotina</taxon>
        <taxon>Sordariomycetes</taxon>
        <taxon>Xylariomycetidae</taxon>
        <taxon>Xylariales</taxon>
        <taxon>Xylariaceae</taxon>
        <taxon>Xylaria</taxon>
    </lineage>
</organism>
<dbReference type="EMBL" id="VFLP01000055">
    <property type="protein sequence ID" value="TRX90422.1"/>
    <property type="molecule type" value="Genomic_DNA"/>
</dbReference>
<sequence>MPPNRRLAAFLRPCGMIWASMRLCWDGFKETVREYGLGALGRLPQIRDAALASMFSKTCKLTRRSFTRLKADHHSTAKNFIAFEDTTVVPSLVQAASGVVLELGPGPGNQIHRFNSSVTHVYGVEPNLYYKDVIEAKVKEHGLHNKYRFIAARLEDSDVLEEAGITDGSLDTVLCIQVLCSVQDPKKVMKQVWKLLKPGGKFIFWEHGWSNNPLTMVEQALLNPAWSTFVGCHMTRNVLADILSGGEWENPEEIEAPEDPYSVLPRIQGVLIKKA</sequence>
<dbReference type="GO" id="GO:0008757">
    <property type="term" value="F:S-adenosylmethionine-dependent methyltransferase activity"/>
    <property type="evidence" value="ECO:0007669"/>
    <property type="project" value="InterPro"/>
</dbReference>
<evidence type="ECO:0000259" key="1">
    <source>
        <dbReference type="Pfam" id="PF08241"/>
    </source>
</evidence>
<dbReference type="PANTHER" id="PTHR45036">
    <property type="entry name" value="METHYLTRANSFERASE LIKE 7B"/>
    <property type="match status" value="1"/>
</dbReference>
<dbReference type="Proteomes" id="UP000319160">
    <property type="component" value="Unassembled WGS sequence"/>
</dbReference>
<reference evidence="3" key="1">
    <citation type="submission" date="2019-06" db="EMBL/GenBank/DDBJ databases">
        <title>Draft genome sequence of the griseofulvin-producing fungus Xylaria cubensis strain G536.</title>
        <authorList>
            <person name="Mead M.E."/>
            <person name="Raja H.A."/>
            <person name="Steenwyk J.L."/>
            <person name="Knowles S.L."/>
            <person name="Oberlies N.H."/>
            <person name="Rokas A."/>
        </authorList>
    </citation>
    <scope>NUCLEOTIDE SEQUENCE [LARGE SCALE GENOMIC DNA]</scope>
    <source>
        <strain evidence="3">G536</strain>
    </source>
</reference>
<dbReference type="OrthoDB" id="540004at2759"/>
<gene>
    <name evidence="2" type="ORF">FHL15_008591</name>
</gene>
<evidence type="ECO:0000313" key="2">
    <source>
        <dbReference type="EMBL" id="TRX90422.1"/>
    </source>
</evidence>
<dbReference type="InterPro" id="IPR052356">
    <property type="entry name" value="Thiol_S-MT"/>
</dbReference>
<dbReference type="InterPro" id="IPR029063">
    <property type="entry name" value="SAM-dependent_MTases_sf"/>
</dbReference>
<dbReference type="AlphaFoldDB" id="A0A553HR32"/>
<accession>A0A553HR32</accession>
<protein>
    <recommendedName>
        <fullName evidence="1">Methyltransferase type 11 domain-containing protein</fullName>
    </recommendedName>
</protein>
<dbReference type="InterPro" id="IPR013216">
    <property type="entry name" value="Methyltransf_11"/>
</dbReference>